<evidence type="ECO:0000313" key="7">
    <source>
        <dbReference type="EMBL" id="SIR35283.1"/>
    </source>
</evidence>
<name>A0A1N7A8H6_9BACI</name>
<dbReference type="UniPathway" id="UPA00545">
    <property type="reaction ID" value="UER00823"/>
</dbReference>
<evidence type="ECO:0000256" key="3">
    <source>
        <dbReference type="ARBA" id="ARBA00023085"/>
    </source>
</evidence>
<dbReference type="Proteomes" id="UP000215545">
    <property type="component" value="Unassembled WGS sequence"/>
</dbReference>
<dbReference type="Pfam" id="PF01095">
    <property type="entry name" value="Pectinesterase"/>
    <property type="match status" value="2"/>
</dbReference>
<reference evidence="7 8" key="1">
    <citation type="submission" date="2017-01" db="EMBL/GenBank/DDBJ databases">
        <authorList>
            <person name="Mah S.A."/>
            <person name="Swanson W.J."/>
            <person name="Moy G.W."/>
            <person name="Vacquier V.D."/>
        </authorList>
    </citation>
    <scope>NUCLEOTIDE SEQUENCE [LARGE SCALE GENOMIC DNA]</scope>
    <source>
        <strain evidence="7 8">NIO-1016</strain>
    </source>
</reference>
<evidence type="ECO:0000313" key="6">
    <source>
        <dbReference type="EMBL" id="OXS75736.1"/>
    </source>
</evidence>
<evidence type="ECO:0000313" key="8">
    <source>
        <dbReference type="Proteomes" id="UP000186385"/>
    </source>
</evidence>
<keyword evidence="9" id="KW-1185">Reference proteome</keyword>
<evidence type="ECO:0000256" key="4">
    <source>
        <dbReference type="RuleBase" id="RU000589"/>
    </source>
</evidence>
<organism evidence="7 8">
    <name type="scientific">Domibacillus enclensis</name>
    <dbReference type="NCBI Taxonomy" id="1017273"/>
    <lineage>
        <taxon>Bacteria</taxon>
        <taxon>Bacillati</taxon>
        <taxon>Bacillota</taxon>
        <taxon>Bacilli</taxon>
        <taxon>Bacillales</taxon>
        <taxon>Bacillaceae</taxon>
        <taxon>Domibacillus</taxon>
    </lineage>
</organism>
<gene>
    <name evidence="6" type="ORF">B1B05_14465</name>
    <name evidence="7" type="ORF">SAMN05443094_107110</name>
</gene>
<dbReference type="GO" id="GO:0042545">
    <property type="term" value="P:cell wall modification"/>
    <property type="evidence" value="ECO:0007669"/>
    <property type="project" value="UniProtKB-UniRule"/>
</dbReference>
<dbReference type="EMBL" id="FTLX01000007">
    <property type="protein sequence ID" value="SIR35283.1"/>
    <property type="molecule type" value="Genomic_DNA"/>
</dbReference>
<comment type="catalytic activity">
    <reaction evidence="4">
        <text>[(1-&gt;4)-alpha-D-galacturonosyl methyl ester](n) + n H2O = [(1-&gt;4)-alpha-D-galacturonosyl](n) + n methanol + n H(+)</text>
        <dbReference type="Rhea" id="RHEA:22380"/>
        <dbReference type="Rhea" id="RHEA-COMP:14570"/>
        <dbReference type="Rhea" id="RHEA-COMP:14573"/>
        <dbReference type="ChEBI" id="CHEBI:15377"/>
        <dbReference type="ChEBI" id="CHEBI:15378"/>
        <dbReference type="ChEBI" id="CHEBI:17790"/>
        <dbReference type="ChEBI" id="CHEBI:140522"/>
        <dbReference type="ChEBI" id="CHEBI:140523"/>
        <dbReference type="EC" id="3.1.1.11"/>
    </reaction>
</comment>
<dbReference type="GO" id="GO:0030599">
    <property type="term" value="F:pectinesterase activity"/>
    <property type="evidence" value="ECO:0007669"/>
    <property type="project" value="UniProtKB-UniRule"/>
</dbReference>
<accession>A0A1N7A8H6</accession>
<dbReference type="RefSeq" id="WP_045851245.1">
    <property type="nucleotide sequence ID" value="NZ_FTLX01000007.1"/>
</dbReference>
<feature type="domain" description="Pectinesterase catalytic" evidence="5">
    <location>
        <begin position="2"/>
        <end position="138"/>
    </location>
</feature>
<dbReference type="GO" id="GO:0009279">
    <property type="term" value="C:cell outer membrane"/>
    <property type="evidence" value="ECO:0007669"/>
    <property type="project" value="TreeGrafter"/>
</dbReference>
<dbReference type="GO" id="GO:0045490">
    <property type="term" value="P:pectin catabolic process"/>
    <property type="evidence" value="ECO:0007669"/>
    <property type="project" value="UniProtKB-UniRule"/>
</dbReference>
<evidence type="ECO:0000313" key="9">
    <source>
        <dbReference type="Proteomes" id="UP000215545"/>
    </source>
</evidence>
<dbReference type="PROSITE" id="PS00800">
    <property type="entry name" value="PECTINESTERASE_1"/>
    <property type="match status" value="1"/>
</dbReference>
<keyword evidence="2 4" id="KW-0378">Hydrolase</keyword>
<evidence type="ECO:0000256" key="2">
    <source>
        <dbReference type="ARBA" id="ARBA00022801"/>
    </source>
</evidence>
<proteinExistence type="inferred from homology"/>
<dbReference type="AlphaFoldDB" id="A0A1N7A8H6"/>
<dbReference type="InterPro" id="IPR018040">
    <property type="entry name" value="Pectinesterase_Tyr_AS"/>
</dbReference>
<feature type="domain" description="Pectinesterase catalytic" evidence="5">
    <location>
        <begin position="166"/>
        <end position="313"/>
    </location>
</feature>
<dbReference type="STRING" id="1017273.SAMN05443094_107110"/>
<dbReference type="InterPro" id="IPR000070">
    <property type="entry name" value="Pectinesterase_cat"/>
</dbReference>
<dbReference type="EC" id="3.1.1.11" evidence="4"/>
<reference evidence="6" key="3">
    <citation type="submission" date="2017-03" db="EMBL/GenBank/DDBJ databases">
        <authorList>
            <person name="Dastager S.G."/>
            <person name="Neurgaonkar P.S."/>
            <person name="Dharne M.S."/>
        </authorList>
    </citation>
    <scope>NUCLEOTIDE SEQUENCE</scope>
    <source>
        <strain evidence="6">DSM 25145</strain>
    </source>
</reference>
<keyword evidence="3 4" id="KW-0063">Aspartyl esterase</keyword>
<sequence length="321" mass="35848">MIVAKDGSGTFTTIQEALDSIPEANTEPVTIHIKDGTYKEKLVIDKPFVSLVGTSAERVTITYDDYARKRLPNGEEMRTFASYSVFIGADRFTAENITFENNAGCGKVVGQAVAVYAEGTGVEFHQCRFLGRQDTLFTGPLPPKPIEGSTFGGPGEGKERKACTLYFHSCYLEGDIDFIFGSATAVFHSCEIFSMDRDENPNGFVTAASTPEGQPFGYVFIDCRLTSKAAPETVYLGRPWRDYAKTVFINCWMDRHIKKEGWHNWDKPHAEKMVYYAEYRSSGPGGRMDSRVKWAHILSEKEAETYTVERILQAAKQAVTD</sequence>
<dbReference type="OrthoDB" id="9804686at2"/>
<reference evidence="9" key="2">
    <citation type="submission" date="2017-03" db="EMBL/GenBank/DDBJ databases">
        <title>Bacillus sp. V-88(T) DSM27956, whole genome shotgun sequencing project.</title>
        <authorList>
            <person name="Dastager S.G."/>
            <person name="Neurgaonkar P.S."/>
            <person name="Dharne M.S."/>
        </authorList>
    </citation>
    <scope>NUCLEOTIDE SEQUENCE [LARGE SCALE GENOMIC DNA]</scope>
    <source>
        <strain evidence="9">DSM 25145</strain>
    </source>
</reference>
<dbReference type="EMBL" id="MWSK01000007">
    <property type="protein sequence ID" value="OXS75736.1"/>
    <property type="molecule type" value="Genomic_DNA"/>
</dbReference>
<dbReference type="SUPFAM" id="SSF51126">
    <property type="entry name" value="Pectin lyase-like"/>
    <property type="match status" value="1"/>
</dbReference>
<dbReference type="Gene3D" id="2.160.20.10">
    <property type="entry name" value="Single-stranded right-handed beta-helix, Pectin lyase-like"/>
    <property type="match status" value="1"/>
</dbReference>
<comment type="similarity">
    <text evidence="1">Belongs to the pectinesterase family.</text>
</comment>
<comment type="pathway">
    <text evidence="4">Glycan metabolism; pectin degradation; 2-dehydro-3-deoxy-D-gluconate from pectin: step 1/5.</text>
</comment>
<dbReference type="Proteomes" id="UP000186385">
    <property type="component" value="Unassembled WGS sequence"/>
</dbReference>
<dbReference type="PANTHER" id="PTHR31321">
    <property type="entry name" value="ACYL-COA THIOESTER HYDROLASE YBHC-RELATED"/>
    <property type="match status" value="1"/>
</dbReference>
<evidence type="ECO:0000256" key="1">
    <source>
        <dbReference type="ARBA" id="ARBA00008891"/>
    </source>
</evidence>
<dbReference type="PANTHER" id="PTHR31321:SF57">
    <property type="entry name" value="PECTINESTERASE 53-RELATED"/>
    <property type="match status" value="1"/>
</dbReference>
<evidence type="ECO:0000259" key="5">
    <source>
        <dbReference type="Pfam" id="PF01095"/>
    </source>
</evidence>
<dbReference type="InterPro" id="IPR012334">
    <property type="entry name" value="Pectin_lyas_fold"/>
</dbReference>
<dbReference type="InterPro" id="IPR011050">
    <property type="entry name" value="Pectin_lyase_fold/virulence"/>
</dbReference>
<protein>
    <recommendedName>
        <fullName evidence="4">Pectinesterase</fullName>
        <ecNumber evidence="4">3.1.1.11</ecNumber>
    </recommendedName>
</protein>